<dbReference type="Proteomes" id="UP000288805">
    <property type="component" value="Unassembled WGS sequence"/>
</dbReference>
<dbReference type="AlphaFoldDB" id="A0A438DUV4"/>
<gene>
    <name evidence="1" type="primary">AUG5_6</name>
    <name evidence="1" type="ORF">CK203_085081</name>
</gene>
<proteinExistence type="predicted"/>
<reference evidence="1 2" key="1">
    <citation type="journal article" date="2018" name="PLoS Genet.">
        <title>Population sequencing reveals clonal diversity and ancestral inbreeding in the grapevine cultivar Chardonnay.</title>
        <authorList>
            <person name="Roach M.J."/>
            <person name="Johnson D.L."/>
            <person name="Bohlmann J."/>
            <person name="van Vuuren H.J."/>
            <person name="Jones S.J."/>
            <person name="Pretorius I.S."/>
            <person name="Schmidt S.A."/>
            <person name="Borneman A.R."/>
        </authorList>
    </citation>
    <scope>NUCLEOTIDE SEQUENCE [LARGE SCALE GENOMIC DNA]</scope>
    <source>
        <strain evidence="2">cv. Chardonnay</strain>
        <tissue evidence="1">Leaf</tissue>
    </source>
</reference>
<protein>
    <submittedName>
        <fullName evidence="1">AUGMIN subunit 5</fullName>
    </submittedName>
</protein>
<evidence type="ECO:0000313" key="2">
    <source>
        <dbReference type="Proteomes" id="UP000288805"/>
    </source>
</evidence>
<dbReference type="GO" id="GO:0070652">
    <property type="term" value="C:HAUS complex"/>
    <property type="evidence" value="ECO:0007669"/>
    <property type="project" value="InterPro"/>
</dbReference>
<dbReference type="EMBL" id="QGNW01001490">
    <property type="protein sequence ID" value="RVW39254.1"/>
    <property type="molecule type" value="Genomic_DNA"/>
</dbReference>
<dbReference type="GO" id="GO:0051225">
    <property type="term" value="P:spindle assembly"/>
    <property type="evidence" value="ECO:0007669"/>
    <property type="project" value="InterPro"/>
</dbReference>
<dbReference type="InterPro" id="IPR044706">
    <property type="entry name" value="AUG5_plant"/>
</dbReference>
<sequence length="735" mass="81823">MQSSVVAQPEAILEWLQKEMGYRPLGPYNASSKAAASPSIDSLRKICRGNMIPVWNFLLNRVKSEKTVEKIQRNIHVHGGGEVGVVEEGRREGIGGEGGGEVEEYCEKAKEGFEGQDAGDFGGRRQRGSGCLMSGPITAPSYLGFGYSNPCSLFSFRAAASTNFANTSLISAFVRILNSKLNQIPLSFYCSHWFMGVVKHKQVMLEAYDQQCDEAAKIFSEYHKRLQYYVNQARDAQRSSVNSSVEVVNNFHSNSEKEAVYSTVKGTKLADDVILIETTRERNIRRACESLAAHLIERIHNSFPAYEGSGIHSNPQLEAAKLGFDFDGDIPDEVRTVIVNCLKNPSQLLQAITAYTLRLKTLITREIEKIDVRADAEALRYKYENNRVMEASSPDMSSPLQYQLYNNGKIGIDAPSRGTQNQLLERQKAHVQQFVATEDALNKAAEARNLCQKLIKRLQGSTDIVPSHSTGGATSHNVGGLRQFELEVWAKEREAAGLRASLNTLMSEVQRLNKLCAERKEAEDSLRKKWKKIEEFDARRSELEAIYSALLKSNMVPPQGLSEWVSEVDDALLAEMTSFEGRLLSPPSPFFSSVGLPVLNSGLVNWSKVGPSLGPLGFGFQLLRMMCQDDSLLDFLGSDMKGPLCKEMVVNTKEMEPSKAMECSCDMVGEKLISDSLFSKFANFSSFVGMPITGFEKEINSFMRKMEARKGLWCWPQGQRGNLSCHPVLREKSNN</sequence>
<dbReference type="PANTHER" id="PTHR34968">
    <property type="entry name" value="AUGMIN SUBUNIT 5"/>
    <property type="match status" value="1"/>
</dbReference>
<dbReference type="PANTHER" id="PTHR34968:SF1">
    <property type="entry name" value="AUGMIN SUBUNIT 5"/>
    <property type="match status" value="1"/>
</dbReference>
<accession>A0A438DUV4</accession>
<dbReference type="GO" id="GO:0005876">
    <property type="term" value="C:spindle microtubule"/>
    <property type="evidence" value="ECO:0007669"/>
    <property type="project" value="InterPro"/>
</dbReference>
<dbReference type="Pfam" id="PF14817">
    <property type="entry name" value="HAUS5"/>
    <property type="match status" value="2"/>
</dbReference>
<comment type="caution">
    <text evidence="1">The sequence shown here is derived from an EMBL/GenBank/DDBJ whole genome shotgun (WGS) entry which is preliminary data.</text>
</comment>
<name>A0A438DUV4_VITVI</name>
<organism evidence="1 2">
    <name type="scientific">Vitis vinifera</name>
    <name type="common">Grape</name>
    <dbReference type="NCBI Taxonomy" id="29760"/>
    <lineage>
        <taxon>Eukaryota</taxon>
        <taxon>Viridiplantae</taxon>
        <taxon>Streptophyta</taxon>
        <taxon>Embryophyta</taxon>
        <taxon>Tracheophyta</taxon>
        <taxon>Spermatophyta</taxon>
        <taxon>Magnoliopsida</taxon>
        <taxon>eudicotyledons</taxon>
        <taxon>Gunneridae</taxon>
        <taxon>Pentapetalae</taxon>
        <taxon>rosids</taxon>
        <taxon>Vitales</taxon>
        <taxon>Vitaceae</taxon>
        <taxon>Viteae</taxon>
        <taxon>Vitis</taxon>
    </lineage>
</organism>
<evidence type="ECO:0000313" key="1">
    <source>
        <dbReference type="EMBL" id="RVW39254.1"/>
    </source>
</evidence>
<dbReference type="InterPro" id="IPR029131">
    <property type="entry name" value="HAUS5"/>
</dbReference>